<dbReference type="InterPro" id="IPR018958">
    <property type="entry name" value="Knr4/Smi1-like_dom"/>
</dbReference>
<evidence type="ECO:0000313" key="3">
    <source>
        <dbReference type="Proteomes" id="UP000746535"/>
    </source>
</evidence>
<dbReference type="SUPFAM" id="SSF160631">
    <property type="entry name" value="SMI1/KNR4-like"/>
    <property type="match status" value="1"/>
</dbReference>
<accession>A0ABX0YDY7</accession>
<dbReference type="SMART" id="SM00860">
    <property type="entry name" value="SMI1_KNR4"/>
    <property type="match status" value="1"/>
</dbReference>
<dbReference type="Proteomes" id="UP000746535">
    <property type="component" value="Unassembled WGS sequence"/>
</dbReference>
<evidence type="ECO:0000313" key="2">
    <source>
        <dbReference type="EMBL" id="NJP01251.1"/>
    </source>
</evidence>
<comment type="caution">
    <text evidence="2">The sequence shown here is derived from an EMBL/GenBank/DDBJ whole genome shotgun (WGS) entry which is preliminary data.</text>
</comment>
<protein>
    <submittedName>
        <fullName evidence="2">SMI1/KNR4 family protein</fullName>
    </submittedName>
</protein>
<dbReference type="Pfam" id="PF09346">
    <property type="entry name" value="SMI1_KNR4"/>
    <property type="match status" value="1"/>
</dbReference>
<evidence type="ECO:0000259" key="1">
    <source>
        <dbReference type="SMART" id="SM00860"/>
    </source>
</evidence>
<gene>
    <name evidence="2" type="ORF">HBH25_10290</name>
</gene>
<dbReference type="EMBL" id="JAAVJI010000004">
    <property type="protein sequence ID" value="NJP01251.1"/>
    <property type="molecule type" value="Genomic_DNA"/>
</dbReference>
<dbReference type="Gene3D" id="3.40.1580.10">
    <property type="entry name" value="SMI1/KNR4-like"/>
    <property type="match status" value="1"/>
</dbReference>
<feature type="domain" description="Knr4/Smi1-like" evidence="1">
    <location>
        <begin position="9"/>
        <end position="151"/>
    </location>
</feature>
<sequence length="160" mass="18339">MQILKSDVKIGLAEIRFFEDAIGYCLPEAFRNFYLKNNGGLPSKDWWDGSDEYDAVRVKKFKPLAGSRHVEEHNTAFIENCYLAMVKRNVIPKTLLPFAIDDGGNLFCLDLIEGNVCYYTIDSFDSDASIAVNQARACRWLEKSFQEFIENLKDEDDIGY</sequence>
<name>A0ABX0YDY7_9PSED</name>
<keyword evidence="3" id="KW-1185">Reference proteome</keyword>
<dbReference type="RefSeq" id="WP_168083813.1">
    <property type="nucleotide sequence ID" value="NZ_JAAVJI010000004.1"/>
</dbReference>
<reference evidence="2 3" key="1">
    <citation type="submission" date="2020-03" db="EMBL/GenBank/DDBJ databases">
        <authorList>
            <person name="Wang L."/>
            <person name="He N."/>
            <person name="Li Y."/>
            <person name="Fang Y."/>
            <person name="Zhang F."/>
        </authorList>
    </citation>
    <scope>NUCLEOTIDE SEQUENCE [LARGE SCALE GENOMIC DNA]</scope>
    <source>
        <strain evidence="3">hsmgli-8</strain>
    </source>
</reference>
<proteinExistence type="predicted"/>
<organism evidence="2 3">
    <name type="scientific">Pseudomonas quercus</name>
    <dbReference type="NCBI Taxonomy" id="2722792"/>
    <lineage>
        <taxon>Bacteria</taxon>
        <taxon>Pseudomonadati</taxon>
        <taxon>Pseudomonadota</taxon>
        <taxon>Gammaproteobacteria</taxon>
        <taxon>Pseudomonadales</taxon>
        <taxon>Pseudomonadaceae</taxon>
        <taxon>Pseudomonas</taxon>
    </lineage>
</organism>
<dbReference type="InterPro" id="IPR037883">
    <property type="entry name" value="Knr4/Smi1-like_sf"/>
</dbReference>